<gene>
    <name evidence="1" type="ORF">OSJNBa0092M19.19</name>
</gene>
<organism evidence="1 2">
    <name type="scientific">Oryza sativa subsp. japonica</name>
    <name type="common">Rice</name>
    <dbReference type="NCBI Taxonomy" id="39947"/>
    <lineage>
        <taxon>Eukaryota</taxon>
        <taxon>Viridiplantae</taxon>
        <taxon>Streptophyta</taxon>
        <taxon>Embryophyta</taxon>
        <taxon>Tracheophyta</taxon>
        <taxon>Spermatophyta</taxon>
        <taxon>Magnoliopsida</taxon>
        <taxon>Liliopsida</taxon>
        <taxon>Poales</taxon>
        <taxon>Poaceae</taxon>
        <taxon>BOP clade</taxon>
        <taxon>Oryzoideae</taxon>
        <taxon>Oryzeae</taxon>
        <taxon>Oryzinae</taxon>
        <taxon>Oryza</taxon>
        <taxon>Oryza sativa</taxon>
    </lineage>
</organism>
<dbReference type="EMBL" id="AC079889">
    <property type="protein sequence ID" value="AAO72409.1"/>
    <property type="molecule type" value="Genomic_DNA"/>
</dbReference>
<accession>Q10F77</accession>
<dbReference type="Proteomes" id="UP000000763">
    <property type="component" value="Chromosome 3"/>
</dbReference>
<reference evidence="2" key="2">
    <citation type="journal article" date="2008" name="Nucleic Acids Res.">
        <title>The rice annotation project database (RAP-DB): 2008 update.</title>
        <authorList>
            <consortium name="The rice annotation project (RAP)"/>
        </authorList>
    </citation>
    <scope>GENOME REANNOTATION</scope>
    <source>
        <strain evidence="2">cv. Nipponbare</strain>
    </source>
</reference>
<name>Q10F77_ORYSJ</name>
<evidence type="ECO:0000313" key="1">
    <source>
        <dbReference type="EMBL" id="AAO72409.1"/>
    </source>
</evidence>
<dbReference type="AlphaFoldDB" id="Q10F77"/>
<sequence length="157" mass="17651">MGGSEKDDGVPRFASLLAVECGKKDPSTRATPEVFAATRNQDHQYSQRNAGIVKGVYHKAPPLFHRVVVTPFAHLEEIKTDISNLSNDNKIIVYSTYEREAFGIACKMMRLSLVLPKNVMRHAIASWKILDETNNVHRYISNILEIISKFVPLNSLV</sequence>
<proteinExistence type="predicted"/>
<evidence type="ECO:0000313" key="2">
    <source>
        <dbReference type="Proteomes" id="UP000000763"/>
    </source>
</evidence>
<reference evidence="2" key="1">
    <citation type="journal article" date="2005" name="Nature">
        <title>The map-based sequence of the rice genome.</title>
        <authorList>
            <consortium name="International rice genome sequencing project (IRGSP)"/>
            <person name="Matsumoto T."/>
            <person name="Wu J."/>
            <person name="Kanamori H."/>
            <person name="Katayose Y."/>
            <person name="Fujisawa M."/>
            <person name="Namiki N."/>
            <person name="Mizuno H."/>
            <person name="Yamamoto K."/>
            <person name="Antonio B.A."/>
            <person name="Baba T."/>
            <person name="Sakata K."/>
            <person name="Nagamura Y."/>
            <person name="Aoki H."/>
            <person name="Arikawa K."/>
            <person name="Arita K."/>
            <person name="Bito T."/>
            <person name="Chiden Y."/>
            <person name="Fujitsuka N."/>
            <person name="Fukunaka R."/>
            <person name="Hamada M."/>
            <person name="Harada C."/>
            <person name="Hayashi A."/>
            <person name="Hijishita S."/>
            <person name="Honda M."/>
            <person name="Hosokawa S."/>
            <person name="Ichikawa Y."/>
            <person name="Idonuma A."/>
            <person name="Iijima M."/>
            <person name="Ikeda M."/>
            <person name="Ikeno M."/>
            <person name="Ito K."/>
            <person name="Ito S."/>
            <person name="Ito T."/>
            <person name="Ito Y."/>
            <person name="Ito Y."/>
            <person name="Iwabuchi A."/>
            <person name="Kamiya K."/>
            <person name="Karasawa W."/>
            <person name="Kurita K."/>
            <person name="Katagiri S."/>
            <person name="Kikuta A."/>
            <person name="Kobayashi H."/>
            <person name="Kobayashi N."/>
            <person name="Machita K."/>
            <person name="Maehara T."/>
            <person name="Masukawa M."/>
            <person name="Mizubayashi T."/>
            <person name="Mukai Y."/>
            <person name="Nagasaki H."/>
            <person name="Nagata Y."/>
            <person name="Naito S."/>
            <person name="Nakashima M."/>
            <person name="Nakama Y."/>
            <person name="Nakamichi Y."/>
            <person name="Nakamura M."/>
            <person name="Meguro A."/>
            <person name="Negishi M."/>
            <person name="Ohta I."/>
            <person name="Ohta T."/>
            <person name="Okamoto M."/>
            <person name="Ono N."/>
            <person name="Saji S."/>
            <person name="Sakaguchi M."/>
            <person name="Sakai K."/>
            <person name="Shibata M."/>
            <person name="Shimokawa T."/>
            <person name="Song J."/>
            <person name="Takazaki Y."/>
            <person name="Terasawa K."/>
            <person name="Tsugane M."/>
            <person name="Tsuji K."/>
            <person name="Ueda S."/>
            <person name="Waki K."/>
            <person name="Yamagata H."/>
            <person name="Yamamoto M."/>
            <person name="Yamamoto S."/>
            <person name="Yamane H."/>
            <person name="Yoshiki S."/>
            <person name="Yoshihara R."/>
            <person name="Yukawa K."/>
            <person name="Zhong H."/>
            <person name="Yano M."/>
            <person name="Yuan Q."/>
            <person name="Ouyang S."/>
            <person name="Liu J."/>
            <person name="Jones K.M."/>
            <person name="Gansberger K."/>
            <person name="Moffat K."/>
            <person name="Hill J."/>
            <person name="Bera J."/>
            <person name="Fadrosh D."/>
            <person name="Jin S."/>
            <person name="Johri S."/>
            <person name="Kim M."/>
            <person name="Overton L."/>
            <person name="Reardon M."/>
            <person name="Tsitrin T."/>
            <person name="Vuong H."/>
            <person name="Weaver B."/>
            <person name="Ciecko A."/>
            <person name="Tallon L."/>
            <person name="Jackson J."/>
            <person name="Pai G."/>
            <person name="Aken S.V."/>
            <person name="Utterback T."/>
            <person name="Reidmuller S."/>
            <person name="Feldblyum T."/>
            <person name="Hsiao J."/>
            <person name="Zismann V."/>
            <person name="Iobst S."/>
            <person name="de Vazeille A.R."/>
            <person name="Buell C.R."/>
            <person name="Ying K."/>
            <person name="Li Y."/>
            <person name="Lu T."/>
            <person name="Huang Y."/>
            <person name="Zhao Q."/>
            <person name="Feng Q."/>
            <person name="Zhang L."/>
            <person name="Zhu J."/>
            <person name="Weng Q."/>
            <person name="Mu J."/>
            <person name="Lu Y."/>
            <person name="Fan D."/>
            <person name="Liu Y."/>
            <person name="Guan J."/>
            <person name="Zhang Y."/>
            <person name="Yu S."/>
            <person name="Liu X."/>
            <person name="Zhang Y."/>
            <person name="Hong G."/>
            <person name="Han B."/>
            <person name="Choisne N."/>
            <person name="Demange N."/>
            <person name="Orjeda G."/>
            <person name="Samain S."/>
            <person name="Cattolico L."/>
            <person name="Pelletier E."/>
            <person name="Couloux A."/>
            <person name="Segurens B."/>
            <person name="Wincker P."/>
            <person name="D'Hont A."/>
            <person name="Scarpelli C."/>
            <person name="Weissenbach J."/>
            <person name="Salanoubat M."/>
            <person name="Quetier F."/>
            <person name="Yu Y."/>
            <person name="Kim H.R."/>
            <person name="Rambo T."/>
            <person name="Currie J."/>
            <person name="Collura K."/>
            <person name="Luo M."/>
            <person name="Yang T."/>
            <person name="Ammiraju J.S.S."/>
            <person name="Engler F."/>
            <person name="Soderlund C."/>
            <person name="Wing R.A."/>
            <person name="Palmer L.E."/>
            <person name="de la Bastide M."/>
            <person name="Spiegel L."/>
            <person name="Nascimento L."/>
            <person name="Zutavern T."/>
            <person name="O'Shaughnessy A."/>
            <person name="Dike S."/>
            <person name="Dedhia N."/>
            <person name="Preston R."/>
            <person name="Balija V."/>
            <person name="McCombie W.R."/>
            <person name="Chow T."/>
            <person name="Chen H."/>
            <person name="Chung M."/>
            <person name="Chen C."/>
            <person name="Shaw J."/>
            <person name="Wu H."/>
            <person name="Hsiao K."/>
            <person name="Chao Y."/>
            <person name="Chu M."/>
            <person name="Cheng C."/>
            <person name="Hour A."/>
            <person name="Lee P."/>
            <person name="Lin S."/>
            <person name="Lin Y."/>
            <person name="Liou J."/>
            <person name="Liu S."/>
            <person name="Hsing Y."/>
            <person name="Raghuvanshi S."/>
            <person name="Mohanty A."/>
            <person name="Bharti A.K."/>
            <person name="Gaur A."/>
            <person name="Gupta V."/>
            <person name="Kumar D."/>
            <person name="Ravi V."/>
            <person name="Vij S."/>
            <person name="Kapur A."/>
            <person name="Khurana P."/>
            <person name="Khurana P."/>
            <person name="Khurana J.P."/>
            <person name="Tyagi A.K."/>
            <person name="Gaikwad K."/>
            <person name="Singh A."/>
            <person name="Dalal V."/>
            <person name="Srivastava S."/>
            <person name="Dixit A."/>
            <person name="Pal A.K."/>
            <person name="Ghazi I.A."/>
            <person name="Yadav M."/>
            <person name="Pandit A."/>
            <person name="Bhargava A."/>
            <person name="Sureshbabu K."/>
            <person name="Batra K."/>
            <person name="Sharma T.R."/>
            <person name="Mohapatra T."/>
            <person name="Singh N.K."/>
            <person name="Messing J."/>
            <person name="Nelson A.B."/>
            <person name="Fuks G."/>
            <person name="Kavchok S."/>
            <person name="Keizer G."/>
            <person name="Linton E."/>
            <person name="Llaca V."/>
            <person name="Song R."/>
            <person name="Tanyolac B."/>
            <person name="Young S."/>
            <person name="Ho-Il K."/>
            <person name="Hahn J.H."/>
            <person name="Sangsakoo G."/>
            <person name="Vanavichit A."/>
            <person name="de Mattos Luiz.A.T."/>
            <person name="Zimmer P.D."/>
            <person name="Malone G."/>
            <person name="Dellagostin O."/>
            <person name="de Oliveira A.C."/>
            <person name="Bevan M."/>
            <person name="Bancroft I."/>
            <person name="Minx P."/>
            <person name="Cordum H."/>
            <person name="Wilson R."/>
            <person name="Cheng Z."/>
            <person name="Jin W."/>
            <person name="Jiang J."/>
            <person name="Leong S.A."/>
            <person name="Iwama H."/>
            <person name="Gojobori T."/>
            <person name="Itoh T."/>
            <person name="Niimura Y."/>
            <person name="Fujii Y."/>
            <person name="Habara T."/>
            <person name="Sakai H."/>
            <person name="Sato Y."/>
            <person name="Wilson G."/>
            <person name="Kumar K."/>
            <person name="McCouch S."/>
            <person name="Juretic N."/>
            <person name="Hoen D."/>
            <person name="Wright S."/>
            <person name="Bruskiewich R."/>
            <person name="Bureau T."/>
            <person name="Miyao A."/>
            <person name="Hirochika H."/>
            <person name="Nishikawa T."/>
            <person name="Kadowaki K."/>
            <person name="Sugiura M."/>
            <person name="Burr B."/>
            <person name="Sasaki T."/>
        </authorList>
    </citation>
    <scope>NUCLEOTIDE SEQUENCE [LARGE SCALE GENOMIC DNA]</scope>
    <source>
        <strain evidence="2">cv. Nipponbare</strain>
    </source>
</reference>
<protein>
    <submittedName>
        <fullName evidence="1">Uncharacterized protein</fullName>
    </submittedName>
</protein>